<feature type="compositionally biased region" description="Polar residues" evidence="1">
    <location>
        <begin position="184"/>
        <end position="197"/>
    </location>
</feature>
<dbReference type="EMBL" id="HACG01026546">
    <property type="protein sequence ID" value="CEK73411.1"/>
    <property type="molecule type" value="Transcribed_RNA"/>
</dbReference>
<proteinExistence type="predicted"/>
<organism evidence="2">
    <name type="scientific">Arion vulgaris</name>
    <dbReference type="NCBI Taxonomy" id="1028688"/>
    <lineage>
        <taxon>Eukaryota</taxon>
        <taxon>Metazoa</taxon>
        <taxon>Spiralia</taxon>
        <taxon>Lophotrochozoa</taxon>
        <taxon>Mollusca</taxon>
        <taxon>Gastropoda</taxon>
        <taxon>Heterobranchia</taxon>
        <taxon>Euthyneura</taxon>
        <taxon>Panpulmonata</taxon>
        <taxon>Eupulmonata</taxon>
        <taxon>Stylommatophora</taxon>
        <taxon>Helicina</taxon>
        <taxon>Arionoidea</taxon>
        <taxon>Arionidae</taxon>
        <taxon>Arion</taxon>
    </lineage>
</organism>
<reference evidence="2" key="1">
    <citation type="submission" date="2014-12" db="EMBL/GenBank/DDBJ databases">
        <title>Insight into the proteome of Arion vulgaris.</title>
        <authorList>
            <person name="Aradska J."/>
            <person name="Bulat T."/>
            <person name="Smidak R."/>
            <person name="Sarate P."/>
            <person name="Gangsoo J."/>
            <person name="Sialana F."/>
            <person name="Bilban M."/>
            <person name="Lubec G."/>
        </authorList>
    </citation>
    <scope>NUCLEOTIDE SEQUENCE</scope>
    <source>
        <tissue evidence="2">Skin</tissue>
    </source>
</reference>
<sequence>ETDYTSLNYGSQLGETDPFMTTVDVTNPYHGMSAGCAPVQGPVYWMPMVAVPYTSNMGQVNMAWNASQDPYGKDLPLSGVEFYRMSTSGQAMSYPPSVMYPPHGGTEMNQSMAVVMDSSGSYTSMAPVVCTETHNNFNGTSTRDGNTITTHNYCDSVKVDPKTLNNFSISHAQNYGGKVHDSSITRQGQNLSRNSACNDYGKSAKSMDKKVETISDNTEKEISGIAQVKDGDVGKDGDKDSKTDDDDDNVSEGMDARSDGDSGCPSECADLSPVGGPGSSEISHSEGGESPEQANSADNPKPRGKRRYYMYGNHKLVKPIKEIPIRFQILLAETSAAKARCEGQPIYMQQQSQTQQPMYDYVYYPSNESTQPQLNANATCFVPSQDNCSDANMTPAYIPECYTINPVSGYPNSINPNITNYPVSSSSMHPAPIFVPPIAPGVNSHSASSQNCQTIIVYSSHSSSASASHSSCLPNQQIRSVSMPPPPQFPPPTTLPPPPLDQMSTNSTPCLSPAVIHVSRSLPANHNQQSVTYTDHHIKAQNPQPQAIITNKPSVVLSVPPPNHTSSIQVPIPHQNTSASHLTHNSMAPPPNLCRFPYNNSIYLPMPQSLAQPSNIHASHINGSSVQMPLSNQQGSPNVGAPHNVPYPGVSGNQYMYIYPSPPTGQSATPSHVVYMVNPAYPPTQNFQQPGVLVPPSCPVPVQ</sequence>
<feature type="compositionally biased region" description="Basic and acidic residues" evidence="1">
    <location>
        <begin position="205"/>
        <end position="222"/>
    </location>
</feature>
<name>A0A0B7A013_9EUPU</name>
<protein>
    <submittedName>
        <fullName evidence="2">Uncharacterized protein</fullName>
    </submittedName>
</protein>
<feature type="compositionally biased region" description="Basic and acidic residues" evidence="1">
    <location>
        <begin position="229"/>
        <end position="242"/>
    </location>
</feature>
<gene>
    <name evidence="2" type="primary">ORF86671</name>
</gene>
<accession>A0A0B7A013</accession>
<feature type="region of interest" description="Disordered" evidence="1">
    <location>
        <begin position="468"/>
        <end position="498"/>
    </location>
</feature>
<dbReference type="AlphaFoldDB" id="A0A0B7A013"/>
<feature type="compositionally biased region" description="Pro residues" evidence="1">
    <location>
        <begin position="483"/>
        <end position="498"/>
    </location>
</feature>
<evidence type="ECO:0000256" key="1">
    <source>
        <dbReference type="SAM" id="MobiDB-lite"/>
    </source>
</evidence>
<feature type="non-terminal residue" evidence="2">
    <location>
        <position position="1"/>
    </location>
</feature>
<feature type="region of interest" description="Disordered" evidence="1">
    <location>
        <begin position="174"/>
        <end position="307"/>
    </location>
</feature>
<evidence type="ECO:0000313" key="2">
    <source>
        <dbReference type="EMBL" id="CEK73411.1"/>
    </source>
</evidence>